<dbReference type="EMBL" id="PYDT01000005">
    <property type="protein sequence ID" value="THU59648.1"/>
    <property type="molecule type" value="Genomic_DNA"/>
</dbReference>
<dbReference type="AlphaFoldDB" id="A0A4S8JCX3"/>
<name>A0A4S8JCX3_MUSBA</name>
<organism evidence="1 2">
    <name type="scientific">Musa balbisiana</name>
    <name type="common">Banana</name>
    <dbReference type="NCBI Taxonomy" id="52838"/>
    <lineage>
        <taxon>Eukaryota</taxon>
        <taxon>Viridiplantae</taxon>
        <taxon>Streptophyta</taxon>
        <taxon>Embryophyta</taxon>
        <taxon>Tracheophyta</taxon>
        <taxon>Spermatophyta</taxon>
        <taxon>Magnoliopsida</taxon>
        <taxon>Liliopsida</taxon>
        <taxon>Zingiberales</taxon>
        <taxon>Musaceae</taxon>
        <taxon>Musa</taxon>
    </lineage>
</organism>
<gene>
    <name evidence="1" type="ORF">C4D60_Mb07t04280</name>
</gene>
<keyword evidence="2" id="KW-1185">Reference proteome</keyword>
<dbReference type="Proteomes" id="UP000317650">
    <property type="component" value="Chromosome 7"/>
</dbReference>
<proteinExistence type="predicted"/>
<reference evidence="1 2" key="1">
    <citation type="journal article" date="2019" name="Nat. Plants">
        <title>Genome sequencing of Musa balbisiana reveals subgenome evolution and function divergence in polyploid bananas.</title>
        <authorList>
            <person name="Yao X."/>
        </authorList>
    </citation>
    <scope>NUCLEOTIDE SEQUENCE [LARGE SCALE GENOMIC DNA]</scope>
    <source>
        <strain evidence="2">cv. DH-PKW</strain>
        <tissue evidence="1">Leaves</tissue>
    </source>
</reference>
<protein>
    <submittedName>
        <fullName evidence="1">Uncharacterized protein</fullName>
    </submittedName>
</protein>
<evidence type="ECO:0000313" key="1">
    <source>
        <dbReference type="EMBL" id="THU59648.1"/>
    </source>
</evidence>
<comment type="caution">
    <text evidence="1">The sequence shown here is derived from an EMBL/GenBank/DDBJ whole genome shotgun (WGS) entry which is preliminary data.</text>
</comment>
<evidence type="ECO:0000313" key="2">
    <source>
        <dbReference type="Proteomes" id="UP000317650"/>
    </source>
</evidence>
<sequence length="73" mass="8041">MTGTADSSWPRGSGSPPFVDKEIFVSSGTMPRPKQILKSANFSQWSMAHRRLWTIEGNGCVLVSVAEVALRYI</sequence>
<accession>A0A4S8JCX3</accession>